<feature type="domain" description="PX" evidence="6">
    <location>
        <begin position="289"/>
        <end position="413"/>
    </location>
</feature>
<dbReference type="GO" id="GO:0005737">
    <property type="term" value="C:cytoplasm"/>
    <property type="evidence" value="ECO:0007669"/>
    <property type="project" value="TreeGrafter"/>
</dbReference>
<dbReference type="PROSITE" id="PS50195">
    <property type="entry name" value="PX"/>
    <property type="match status" value="1"/>
</dbReference>
<dbReference type="Proteomes" id="UP001378960">
    <property type="component" value="Unassembled WGS sequence"/>
</dbReference>
<evidence type="ECO:0000256" key="4">
    <source>
        <dbReference type="SAM" id="MobiDB-lite"/>
    </source>
</evidence>
<dbReference type="AlphaFoldDB" id="A0AAV5RBJ7"/>
<feature type="domain" description="SH3" evidence="5">
    <location>
        <begin position="36"/>
        <end position="101"/>
    </location>
</feature>
<protein>
    <submittedName>
        <fullName evidence="7">Phosphatidylinositol-3-phosphate-binding protein</fullName>
    </submittedName>
</protein>
<evidence type="ECO:0000256" key="1">
    <source>
        <dbReference type="ARBA" id="ARBA00022443"/>
    </source>
</evidence>
<keyword evidence="1 3" id="KW-0728">SH3 domain</keyword>
<dbReference type="InterPro" id="IPR036871">
    <property type="entry name" value="PX_dom_sf"/>
</dbReference>
<dbReference type="Gene3D" id="3.30.1520.10">
    <property type="entry name" value="Phox-like domain"/>
    <property type="match status" value="1"/>
</dbReference>
<dbReference type="Pfam" id="PF00787">
    <property type="entry name" value="PX"/>
    <property type="match status" value="1"/>
</dbReference>
<dbReference type="SMART" id="SM00326">
    <property type="entry name" value="SH3"/>
    <property type="match status" value="2"/>
</dbReference>
<dbReference type="Pfam" id="PF07653">
    <property type="entry name" value="SH3_2"/>
    <property type="match status" value="1"/>
</dbReference>
<name>A0AAV5RBJ7_PICKL</name>
<dbReference type="Gene3D" id="3.10.20.90">
    <property type="entry name" value="Phosphatidylinositol 3-kinase Catalytic Subunit, Chain A, domain 1"/>
    <property type="match status" value="1"/>
</dbReference>
<evidence type="ECO:0000256" key="3">
    <source>
        <dbReference type="PROSITE-ProRule" id="PRU00192"/>
    </source>
</evidence>
<keyword evidence="2" id="KW-0677">Repeat</keyword>
<dbReference type="InterPro" id="IPR051228">
    <property type="entry name" value="NADPH_Oxidase/PX-Domain"/>
</dbReference>
<evidence type="ECO:0000259" key="5">
    <source>
        <dbReference type="PROSITE" id="PS50002"/>
    </source>
</evidence>
<dbReference type="SUPFAM" id="SSF50044">
    <property type="entry name" value="SH3-domain"/>
    <property type="match status" value="2"/>
</dbReference>
<feature type="region of interest" description="Disordered" evidence="4">
    <location>
        <begin position="107"/>
        <end position="146"/>
    </location>
</feature>
<dbReference type="PANTHER" id="PTHR15706:SF2">
    <property type="entry name" value="SH3 AND PX DOMAIN-CONTAINING PROTEIN 2A"/>
    <property type="match status" value="1"/>
</dbReference>
<feature type="compositionally biased region" description="Polar residues" evidence="4">
    <location>
        <begin position="128"/>
        <end position="146"/>
    </location>
</feature>
<feature type="compositionally biased region" description="Low complexity" evidence="4">
    <location>
        <begin position="114"/>
        <end position="127"/>
    </location>
</feature>
<evidence type="ECO:0000259" key="6">
    <source>
        <dbReference type="PROSITE" id="PS50195"/>
    </source>
</evidence>
<dbReference type="PROSITE" id="PS50002">
    <property type="entry name" value="SH3"/>
    <property type="match status" value="2"/>
</dbReference>
<dbReference type="InterPro" id="IPR035550">
    <property type="entry name" value="Bem1/Scd2_PX"/>
</dbReference>
<organism evidence="7 8">
    <name type="scientific">Pichia kluyveri</name>
    <name type="common">Yeast</name>
    <dbReference type="NCBI Taxonomy" id="36015"/>
    <lineage>
        <taxon>Eukaryota</taxon>
        <taxon>Fungi</taxon>
        <taxon>Dikarya</taxon>
        <taxon>Ascomycota</taxon>
        <taxon>Saccharomycotina</taxon>
        <taxon>Pichiomycetes</taxon>
        <taxon>Pichiales</taxon>
        <taxon>Pichiaceae</taxon>
        <taxon>Pichia</taxon>
    </lineage>
</organism>
<dbReference type="EMBL" id="BTGB01000009">
    <property type="protein sequence ID" value="GMM47989.1"/>
    <property type="molecule type" value="Genomic_DNA"/>
</dbReference>
<dbReference type="InterPro" id="IPR001452">
    <property type="entry name" value="SH3_domain"/>
</dbReference>
<dbReference type="Pfam" id="PF00018">
    <property type="entry name" value="SH3_1"/>
    <property type="match status" value="1"/>
</dbReference>
<dbReference type="SUPFAM" id="SSF54277">
    <property type="entry name" value="CAD &amp; PB1 domains"/>
    <property type="match status" value="1"/>
</dbReference>
<dbReference type="InterPro" id="IPR036028">
    <property type="entry name" value="SH3-like_dom_sf"/>
</dbReference>
<evidence type="ECO:0000313" key="8">
    <source>
        <dbReference type="Proteomes" id="UP001378960"/>
    </source>
</evidence>
<accession>A0AAV5RBJ7</accession>
<dbReference type="CDD" id="cd06890">
    <property type="entry name" value="PX_Bem1p"/>
    <property type="match status" value="1"/>
</dbReference>
<dbReference type="SMART" id="SM00312">
    <property type="entry name" value="PX"/>
    <property type="match status" value="1"/>
</dbReference>
<dbReference type="SUPFAM" id="SSF64268">
    <property type="entry name" value="PX domain"/>
    <property type="match status" value="1"/>
</dbReference>
<feature type="domain" description="SH3" evidence="5">
    <location>
        <begin position="153"/>
        <end position="215"/>
    </location>
</feature>
<comment type="caution">
    <text evidence="7">The sequence shown here is derived from an EMBL/GenBank/DDBJ whole genome shotgun (WGS) entry which is preliminary data.</text>
</comment>
<dbReference type="PANTHER" id="PTHR15706">
    <property type="entry name" value="SH3 MULTIPLE DOMAIN"/>
    <property type="match status" value="1"/>
</dbReference>
<reference evidence="7 8" key="1">
    <citation type="journal article" date="2023" name="Elife">
        <title>Identification of key yeast species and microbe-microbe interactions impacting larval growth of Drosophila in the wild.</title>
        <authorList>
            <person name="Mure A."/>
            <person name="Sugiura Y."/>
            <person name="Maeda R."/>
            <person name="Honda K."/>
            <person name="Sakurai N."/>
            <person name="Takahashi Y."/>
            <person name="Watada M."/>
            <person name="Katoh T."/>
            <person name="Gotoh A."/>
            <person name="Gotoh Y."/>
            <person name="Taniguchi I."/>
            <person name="Nakamura K."/>
            <person name="Hayashi T."/>
            <person name="Katayama T."/>
            <person name="Uemura T."/>
            <person name="Hattori Y."/>
        </authorList>
    </citation>
    <scope>NUCLEOTIDE SEQUENCE [LARGE SCALE GENOMIC DNA]</scope>
    <source>
        <strain evidence="7 8">PK-24</strain>
    </source>
</reference>
<feature type="compositionally biased region" description="Low complexity" evidence="4">
    <location>
        <begin position="446"/>
        <end position="464"/>
    </location>
</feature>
<proteinExistence type="predicted"/>
<sequence>MASIFKKAKDRSSRDKMRTTSGTSIHSYNPNNPLNAPTEVAQATQSHIARNANELSFKKGDFFHIFNNNNNVSLDGTIEIFDPIHNTKGRAPASCFKIFEKTHRSGEVGDKRLSSNNSTTNSFSNSSIQQGNRQSGQRQVSTSSYSSEKEKALGNLFGVVLYDFNAERSDELSVVAGDIIFICAHHDYEWYIAKFLNKVGEVGLVPVSYVQLIDAVTRIPFKESPRLIIENENLPTVDEWKAVKNKHKASSRVVGIHSNDQYTNNGHGTLSRNGSARSGGIASKPFGKRPIPVQTNIEYFTSTPNTNKFWFLVKVIMSDGHVRYLCRFYEDFFNFHQKLLSSWPREGGKFDTKEKRERILPFIPGPIIDVTESLCHKRMVDLNEYLIILLQLPDYISKSSLVLSFFDLLDGDETAANPNEHVSVKPNRAAPNLKIINTDNRQSQQNKFNSMSSTNSTTQQYTENPSQSNYDRRSQYDIRNSSYSNKFSDLARKSSSASSLTQSFQQMNIQHQHIPDAREQHEPSNNDQLLYNQTTKSSTSLSVSSKPSSGSKFKLKFYYLDDIFAIVVPSDTTLSNLKSLITPKINEADIPGIESKIQIYSKNSINTDYQNYNESECIRSDTDLWNDENFTDKGKFLIIV</sequence>
<dbReference type="Gene3D" id="2.30.30.40">
    <property type="entry name" value="SH3 Domains"/>
    <property type="match status" value="1"/>
</dbReference>
<evidence type="ECO:0000313" key="7">
    <source>
        <dbReference type="EMBL" id="GMM47989.1"/>
    </source>
</evidence>
<gene>
    <name evidence="7" type="ORF">DAPK24_045870</name>
</gene>
<feature type="region of interest" description="Disordered" evidence="4">
    <location>
        <begin position="1"/>
        <end position="41"/>
    </location>
</feature>
<dbReference type="GO" id="GO:0035091">
    <property type="term" value="F:phosphatidylinositol binding"/>
    <property type="evidence" value="ECO:0007669"/>
    <property type="project" value="InterPro"/>
</dbReference>
<keyword evidence="8" id="KW-1185">Reference proteome</keyword>
<feature type="compositionally biased region" description="Polar residues" evidence="4">
    <location>
        <begin position="19"/>
        <end position="41"/>
    </location>
</feature>
<dbReference type="InterPro" id="IPR001683">
    <property type="entry name" value="PX_dom"/>
</dbReference>
<feature type="region of interest" description="Disordered" evidence="4">
    <location>
        <begin position="439"/>
        <end position="475"/>
    </location>
</feature>
<evidence type="ECO:0000256" key="2">
    <source>
        <dbReference type="ARBA" id="ARBA00022737"/>
    </source>
</evidence>